<comment type="caution">
    <text evidence="1">The sequence shown here is derived from an EMBL/GenBank/DDBJ whole genome shotgun (WGS) entry which is preliminary data.</text>
</comment>
<name>A0ACC0WB05_9STRA</name>
<keyword evidence="2" id="KW-1185">Reference proteome</keyword>
<reference evidence="1 2" key="1">
    <citation type="journal article" date="2022" name="bioRxiv">
        <title>The genome of the oomycete Peronosclerospora sorghi, a cosmopolitan pathogen of maize and sorghum, is inflated with dispersed pseudogenes.</title>
        <authorList>
            <person name="Fletcher K."/>
            <person name="Martin F."/>
            <person name="Isakeit T."/>
            <person name="Cavanaugh K."/>
            <person name="Magill C."/>
            <person name="Michelmore R."/>
        </authorList>
    </citation>
    <scope>NUCLEOTIDE SEQUENCE [LARGE SCALE GENOMIC DNA]</scope>
    <source>
        <strain evidence="1">P6</strain>
    </source>
</reference>
<evidence type="ECO:0000313" key="2">
    <source>
        <dbReference type="Proteomes" id="UP001163321"/>
    </source>
</evidence>
<dbReference type="EMBL" id="CM047582">
    <property type="protein sequence ID" value="KAI9915305.1"/>
    <property type="molecule type" value="Genomic_DNA"/>
</dbReference>
<gene>
    <name evidence="1" type="ORF">PsorP6_007349</name>
</gene>
<organism evidence="1 2">
    <name type="scientific">Peronosclerospora sorghi</name>
    <dbReference type="NCBI Taxonomy" id="230839"/>
    <lineage>
        <taxon>Eukaryota</taxon>
        <taxon>Sar</taxon>
        <taxon>Stramenopiles</taxon>
        <taxon>Oomycota</taxon>
        <taxon>Peronosporomycetes</taxon>
        <taxon>Peronosporales</taxon>
        <taxon>Peronosporaceae</taxon>
        <taxon>Peronosclerospora</taxon>
    </lineage>
</organism>
<dbReference type="Proteomes" id="UP001163321">
    <property type="component" value="Chromosome 3"/>
</dbReference>
<evidence type="ECO:0000313" key="1">
    <source>
        <dbReference type="EMBL" id="KAI9915305.1"/>
    </source>
</evidence>
<protein>
    <submittedName>
        <fullName evidence="1">Uncharacterized protein</fullName>
    </submittedName>
</protein>
<proteinExistence type="predicted"/>
<sequence>MYEDFYAYLRDLSEGVGKLHQLGVRQKGYLIEFAAFSKSEVGEEIHEMYEYARFLRQNFPYSYRTAEFFKDPATGKWKRCIKSSNASTEIVEEFSG</sequence>
<accession>A0ACC0WB05</accession>